<comment type="caution">
    <text evidence="1">The sequence shown here is derived from an EMBL/GenBank/DDBJ whole genome shotgun (WGS) entry which is preliminary data.</text>
</comment>
<dbReference type="EMBL" id="BMWZ01000009">
    <property type="protein sequence ID" value="GGZ91506.1"/>
    <property type="molecule type" value="Genomic_DNA"/>
</dbReference>
<dbReference type="AlphaFoldDB" id="A0A918RAC3"/>
<dbReference type="Proteomes" id="UP000636004">
    <property type="component" value="Unassembled WGS sequence"/>
</dbReference>
<name>A0A918RAC3_9FLAO</name>
<sequence>MSLGQTKVRDSVFIKNGIENPSLLTTHSFGIFSSRINTNFKRETPNKNTFTFTITSGNNFQPLVTAYIPKDPTIRAQFKQTPWNKRKFNFIDQQSTPAETMTIVIDAVIKEFRFGYSLAIAKKQELTVNLRSYLITKGKYPFTIFTSDETIEWFHSNINGGEDPFGRRYYGLNQVNFKYTDRNERTLELHQKDFFVGGIEFSHYYYPELSINKTSNLFFNFGSHLGINTSSYNTSLDFGISLNALKQIYLKNNYELNMALGGNVLRKNLIDFKEVIDFGNNPYLGTAEGHIEITKYTKKGHFNALGFNYQIQSSYNKKEEANYYRLTGNWKEINGHWETGISTLYRPLSNWSFIYTYGSNKIQFSLYFKEDFQVNNAPDFQVGSHIKFPLFN</sequence>
<reference evidence="1" key="2">
    <citation type="submission" date="2020-09" db="EMBL/GenBank/DDBJ databases">
        <authorList>
            <person name="Sun Q."/>
            <person name="Kim S."/>
        </authorList>
    </citation>
    <scope>NUCLEOTIDE SEQUENCE</scope>
    <source>
        <strain evidence="1">KCTC 12710</strain>
    </source>
</reference>
<protein>
    <submittedName>
        <fullName evidence="1">Uncharacterized protein</fullName>
    </submittedName>
</protein>
<organism evidence="1 2">
    <name type="scientific">Algibacter mikhailovii</name>
    <dbReference type="NCBI Taxonomy" id="425498"/>
    <lineage>
        <taxon>Bacteria</taxon>
        <taxon>Pseudomonadati</taxon>
        <taxon>Bacteroidota</taxon>
        <taxon>Flavobacteriia</taxon>
        <taxon>Flavobacteriales</taxon>
        <taxon>Flavobacteriaceae</taxon>
        <taxon>Algibacter</taxon>
    </lineage>
</organism>
<reference evidence="1" key="1">
    <citation type="journal article" date="2014" name="Int. J. Syst. Evol. Microbiol.">
        <title>Complete genome sequence of Corynebacterium casei LMG S-19264T (=DSM 44701T), isolated from a smear-ripened cheese.</title>
        <authorList>
            <consortium name="US DOE Joint Genome Institute (JGI-PGF)"/>
            <person name="Walter F."/>
            <person name="Albersmeier A."/>
            <person name="Kalinowski J."/>
            <person name="Ruckert C."/>
        </authorList>
    </citation>
    <scope>NUCLEOTIDE SEQUENCE</scope>
    <source>
        <strain evidence="1">KCTC 12710</strain>
    </source>
</reference>
<proteinExistence type="predicted"/>
<dbReference type="RefSeq" id="WP_189362476.1">
    <property type="nucleotide sequence ID" value="NZ_BMWZ01000009.1"/>
</dbReference>
<evidence type="ECO:0000313" key="1">
    <source>
        <dbReference type="EMBL" id="GGZ91506.1"/>
    </source>
</evidence>
<evidence type="ECO:0000313" key="2">
    <source>
        <dbReference type="Proteomes" id="UP000636004"/>
    </source>
</evidence>
<accession>A0A918RAC3</accession>
<gene>
    <name evidence="1" type="ORF">GCM10007028_32330</name>
</gene>
<keyword evidence="2" id="KW-1185">Reference proteome</keyword>